<sequence length="465" mass="52276">MGKVLKGGTIVTSKETYIADIRIENEKIVDIGTNIEITGDEIISVKGCYLVPGGIDAHTHFDLDVGITVTADNFQSGTKAAIVGGTTTIIDFVNHVRGNTLKQSLEEYKNKTYNKCFCDYGFHMSISQWNENIEKEMEYMVKEEGISSFKMYMAYENLKVSDGSLYNAIKKSKELNVLIGVHCENGDLIDERIKEFKSQGKLSPFYHGEVRPPMVEKEAIGRLLSIGQLIDYPVWVVHLSSKLGLDEIEFQRKQGAKVIVETCPQYLVLDKSLYGKKEDKNFQGAKYVISPPLRKKENNLVLWNGLSQGNIDIVSTDHCSFNYKGQKDLGINDFSKIPNGGPGVEHRMLLLYNLGVLENKITLNKFVEITSTNPAKIFGMYPKKGELQVGSDADIVVLNENKPFKISYKNQVQNVDYTPYEGIQCKGSIEYVFLRGDKVVINGKVLDNKHRGNYIKRNKSSYGVK</sequence>
<keyword evidence="3" id="KW-0479">Metal-binding</keyword>
<dbReference type="GO" id="GO:0016812">
    <property type="term" value="F:hydrolase activity, acting on carbon-nitrogen (but not peptide) bonds, in cyclic amides"/>
    <property type="evidence" value="ECO:0007669"/>
    <property type="project" value="TreeGrafter"/>
</dbReference>
<dbReference type="GO" id="GO:0046872">
    <property type="term" value="F:metal ion binding"/>
    <property type="evidence" value="ECO:0007669"/>
    <property type="project" value="UniProtKB-KW"/>
</dbReference>
<comment type="PTM">
    <text evidence="5">Carbamylation allows a single lysine to coordinate two divalent metal cations.</text>
</comment>
<reference evidence="7 8" key="1">
    <citation type="submission" date="2016-10" db="EMBL/GenBank/DDBJ databases">
        <authorList>
            <person name="de Groot N.N."/>
        </authorList>
    </citation>
    <scope>NUCLEOTIDE SEQUENCE [LARGE SCALE GENOMIC DNA]</scope>
    <source>
        <strain evidence="7 8">DSM 12271</strain>
    </source>
</reference>
<evidence type="ECO:0000256" key="4">
    <source>
        <dbReference type="ARBA" id="ARBA00022801"/>
    </source>
</evidence>
<evidence type="ECO:0000256" key="1">
    <source>
        <dbReference type="ARBA" id="ARBA00001947"/>
    </source>
</evidence>
<feature type="domain" description="Amidohydrolase-related" evidence="6">
    <location>
        <begin position="49"/>
        <end position="438"/>
    </location>
</feature>
<dbReference type="RefSeq" id="WP_090042315.1">
    <property type="nucleotide sequence ID" value="NZ_FOKI01000026.1"/>
</dbReference>
<dbReference type="CDD" id="cd01314">
    <property type="entry name" value="D-HYD"/>
    <property type="match status" value="1"/>
</dbReference>
<evidence type="ECO:0000259" key="6">
    <source>
        <dbReference type="Pfam" id="PF01979"/>
    </source>
</evidence>
<name>A0A1I0ZUX0_9CLOT</name>
<evidence type="ECO:0000313" key="7">
    <source>
        <dbReference type="EMBL" id="SFB29549.1"/>
    </source>
</evidence>
<dbReference type="FunFam" id="3.20.20.140:FF:000076">
    <property type="entry name" value="Dihydropyrimidinase like 2"/>
    <property type="match status" value="1"/>
</dbReference>
<dbReference type="Gene3D" id="3.20.20.140">
    <property type="entry name" value="Metal-dependent hydrolases"/>
    <property type="match status" value="1"/>
</dbReference>
<dbReference type="Pfam" id="PF01979">
    <property type="entry name" value="Amidohydro_1"/>
    <property type="match status" value="1"/>
</dbReference>
<dbReference type="InterPro" id="IPR006680">
    <property type="entry name" value="Amidohydro-rel"/>
</dbReference>
<evidence type="ECO:0000256" key="2">
    <source>
        <dbReference type="ARBA" id="ARBA00008829"/>
    </source>
</evidence>
<gene>
    <name evidence="7" type="ORF">SAMN04488528_10265</name>
</gene>
<dbReference type="OrthoDB" id="9765462at2"/>
<keyword evidence="8" id="KW-1185">Reference proteome</keyword>
<dbReference type="InterPro" id="IPR032466">
    <property type="entry name" value="Metal_Hydrolase"/>
</dbReference>
<proteinExistence type="inferred from homology"/>
<evidence type="ECO:0000256" key="3">
    <source>
        <dbReference type="ARBA" id="ARBA00022723"/>
    </source>
</evidence>
<feature type="modified residue" description="N6-carboxylysine" evidence="5">
    <location>
        <position position="150"/>
    </location>
</feature>
<dbReference type="InterPro" id="IPR050378">
    <property type="entry name" value="Metallo-dep_Hydrolases_sf"/>
</dbReference>
<comment type="similarity">
    <text evidence="2">Belongs to the metallo-dependent hydrolases superfamily. Hydantoinase/dihydropyrimidinase family.</text>
</comment>
<dbReference type="STRING" id="84698.SAMN04488528_10265"/>
<dbReference type="EMBL" id="FOKI01000026">
    <property type="protein sequence ID" value="SFB29549.1"/>
    <property type="molecule type" value="Genomic_DNA"/>
</dbReference>
<dbReference type="AlphaFoldDB" id="A0A1I0ZUX0"/>
<dbReference type="SUPFAM" id="SSF51338">
    <property type="entry name" value="Composite domain of metallo-dependent hydrolases"/>
    <property type="match status" value="2"/>
</dbReference>
<evidence type="ECO:0000313" key="8">
    <source>
        <dbReference type="Proteomes" id="UP000198619"/>
    </source>
</evidence>
<dbReference type="SUPFAM" id="SSF51556">
    <property type="entry name" value="Metallo-dependent hydrolases"/>
    <property type="match status" value="1"/>
</dbReference>
<dbReference type="Proteomes" id="UP000198619">
    <property type="component" value="Unassembled WGS sequence"/>
</dbReference>
<dbReference type="GO" id="GO:0005829">
    <property type="term" value="C:cytosol"/>
    <property type="evidence" value="ECO:0007669"/>
    <property type="project" value="TreeGrafter"/>
</dbReference>
<keyword evidence="4" id="KW-0378">Hydrolase</keyword>
<comment type="cofactor">
    <cofactor evidence="1">
        <name>Zn(2+)</name>
        <dbReference type="ChEBI" id="CHEBI:29105"/>
    </cofactor>
</comment>
<protein>
    <submittedName>
        <fullName evidence="7">Dihydropyrimidinase</fullName>
    </submittedName>
</protein>
<dbReference type="NCBIfam" id="TIGR02033">
    <property type="entry name" value="D-hydantoinase"/>
    <property type="match status" value="1"/>
</dbReference>
<dbReference type="InterPro" id="IPR011059">
    <property type="entry name" value="Metal-dep_hydrolase_composite"/>
</dbReference>
<dbReference type="PANTHER" id="PTHR11647">
    <property type="entry name" value="HYDRANTOINASE/DIHYDROPYRIMIDINASE FAMILY MEMBER"/>
    <property type="match status" value="1"/>
</dbReference>
<dbReference type="Gene3D" id="2.30.40.10">
    <property type="entry name" value="Urease, subunit C, domain 1"/>
    <property type="match status" value="1"/>
</dbReference>
<evidence type="ECO:0000256" key="5">
    <source>
        <dbReference type="PIRSR" id="PIRSR611778-50"/>
    </source>
</evidence>
<dbReference type="PANTHER" id="PTHR11647:SF1">
    <property type="entry name" value="COLLAPSIN RESPONSE MEDIATOR PROTEIN"/>
    <property type="match status" value="1"/>
</dbReference>
<dbReference type="InterPro" id="IPR011778">
    <property type="entry name" value="Hydantoinase/dihydroPyrase"/>
</dbReference>
<organism evidence="7 8">
    <name type="scientific">Clostridium frigidicarnis</name>
    <dbReference type="NCBI Taxonomy" id="84698"/>
    <lineage>
        <taxon>Bacteria</taxon>
        <taxon>Bacillati</taxon>
        <taxon>Bacillota</taxon>
        <taxon>Clostridia</taxon>
        <taxon>Eubacteriales</taxon>
        <taxon>Clostridiaceae</taxon>
        <taxon>Clostridium</taxon>
    </lineage>
</organism>
<accession>A0A1I0ZUX0</accession>